<dbReference type="AlphaFoldDB" id="A0A0H5DRA3"/>
<organism evidence="3 4">
    <name type="scientific">Estrella lausannensis</name>
    <dbReference type="NCBI Taxonomy" id="483423"/>
    <lineage>
        <taxon>Bacteria</taxon>
        <taxon>Pseudomonadati</taxon>
        <taxon>Chlamydiota</taxon>
        <taxon>Chlamydiia</taxon>
        <taxon>Parachlamydiales</taxon>
        <taxon>Candidatus Criblamydiaceae</taxon>
        <taxon>Estrella</taxon>
    </lineage>
</organism>
<dbReference type="Pfam" id="PF02622">
    <property type="entry name" value="DUF179"/>
    <property type="match status" value="1"/>
</dbReference>
<dbReference type="HAMAP" id="MF_00758">
    <property type="entry name" value="UPF0301"/>
    <property type="match status" value="1"/>
</dbReference>
<gene>
    <name evidence="3" type="ORF">ELAC_0845</name>
</gene>
<evidence type="ECO:0000256" key="2">
    <source>
        <dbReference type="HAMAP-Rule" id="MF_00758"/>
    </source>
</evidence>
<dbReference type="Proteomes" id="UP000220251">
    <property type="component" value="Unassembled WGS sequence"/>
</dbReference>
<dbReference type="Gene3D" id="3.40.1740.10">
    <property type="entry name" value="VC0467-like"/>
    <property type="match status" value="1"/>
</dbReference>
<reference evidence="4" key="1">
    <citation type="submission" date="2015-06" db="EMBL/GenBank/DDBJ databases">
        <authorList>
            <person name="Bertelli C."/>
        </authorList>
    </citation>
    <scope>NUCLEOTIDE SEQUENCE [LARGE SCALE GENOMIC DNA]</scope>
    <source>
        <strain evidence="4">CRIB-30</strain>
    </source>
</reference>
<comment type="similarity">
    <text evidence="1 2">Belongs to the UPF0301 (AlgH) family.</text>
</comment>
<dbReference type="NCBIfam" id="NF001271">
    <property type="entry name" value="PRK00228.2-3"/>
    <property type="match status" value="1"/>
</dbReference>
<dbReference type="PANTHER" id="PTHR30327">
    <property type="entry name" value="UNCHARACTERIZED PROTEIN YQGE"/>
    <property type="match status" value="1"/>
</dbReference>
<dbReference type="SUPFAM" id="SSF143456">
    <property type="entry name" value="VC0467-like"/>
    <property type="match status" value="1"/>
</dbReference>
<name>A0A0H5DRA3_9BACT</name>
<evidence type="ECO:0000313" key="4">
    <source>
        <dbReference type="Proteomes" id="UP000220251"/>
    </source>
</evidence>
<dbReference type="GO" id="GO:0005829">
    <property type="term" value="C:cytosol"/>
    <property type="evidence" value="ECO:0007669"/>
    <property type="project" value="TreeGrafter"/>
</dbReference>
<proteinExistence type="inferred from homology"/>
<dbReference type="InterPro" id="IPR003774">
    <property type="entry name" value="AlgH-like"/>
</dbReference>
<dbReference type="PANTHER" id="PTHR30327:SF1">
    <property type="entry name" value="UPF0301 PROTEIN YQGE"/>
    <property type="match status" value="1"/>
</dbReference>
<protein>
    <recommendedName>
        <fullName evidence="2">UPF0301 protein ELAC_0845</fullName>
    </recommendedName>
</protein>
<sequence>MENVPYAQIQKGTFLIATPDIEGGIFFRSVVLVCEHNPNGSFGIVINKSLAIDLPEDIINVEELSNPNVQIRAGGPVQTNQMMLLHTSSKIPQQTLEICENVQLGGDLQFLQECIADPSGPSIFLCFGYSGWGAGQLEREFLDGHWFLYPATKKHIFHTPPEKLWQTLLREMGGKYATISMIPEDLSLN</sequence>
<dbReference type="OrthoDB" id="9807486at2"/>
<keyword evidence="4" id="KW-1185">Reference proteome</keyword>
<evidence type="ECO:0000313" key="3">
    <source>
        <dbReference type="EMBL" id="CRX38194.1"/>
    </source>
</evidence>
<dbReference type="EMBL" id="CWGJ01000011">
    <property type="protein sequence ID" value="CRX38194.1"/>
    <property type="molecule type" value="Genomic_DNA"/>
</dbReference>
<dbReference type="RefSeq" id="WP_098038044.1">
    <property type="nucleotide sequence ID" value="NZ_CWGJ01000011.1"/>
</dbReference>
<evidence type="ECO:0000256" key="1">
    <source>
        <dbReference type="ARBA" id="ARBA00009600"/>
    </source>
</evidence>
<accession>A0A0H5DRA3</accession>